<accession>G0NTI1</accession>
<proteinExistence type="predicted"/>
<evidence type="ECO:0000313" key="4">
    <source>
        <dbReference type="Proteomes" id="UP000008068"/>
    </source>
</evidence>
<dbReference type="OrthoDB" id="17687at2759"/>
<dbReference type="eggNOG" id="KOG4347">
    <property type="taxonomic scope" value="Eukaryota"/>
</dbReference>
<sequence>MEKLDGDTYCRLFTPYDRRHVPGKMFVSTNFVCFASRTERLVSIVIPLIEVTSVEECSPVSSSQTTQGILLCLRNGSTVIFSAVPDRDRVLSKITVFLERGKIERTMEKAKTENEKGRSVSFVVSRLIVSCWISVNFILQLFVR</sequence>
<dbReference type="Pfam" id="PF02893">
    <property type="entry name" value="GRAM"/>
    <property type="match status" value="1"/>
</dbReference>
<organism evidence="4">
    <name type="scientific">Caenorhabditis brenneri</name>
    <name type="common">Nematode worm</name>
    <dbReference type="NCBI Taxonomy" id="135651"/>
    <lineage>
        <taxon>Eukaryota</taxon>
        <taxon>Metazoa</taxon>
        <taxon>Ecdysozoa</taxon>
        <taxon>Nematoda</taxon>
        <taxon>Chromadorea</taxon>
        <taxon>Rhabditida</taxon>
        <taxon>Rhabditina</taxon>
        <taxon>Rhabditomorpha</taxon>
        <taxon>Rhabditoidea</taxon>
        <taxon>Rhabditidae</taxon>
        <taxon>Peloderinae</taxon>
        <taxon>Caenorhabditis</taxon>
    </lineage>
</organism>
<dbReference type="STRING" id="135651.G0NTI1"/>
<dbReference type="InterPro" id="IPR011993">
    <property type="entry name" value="PH-like_dom_sf"/>
</dbReference>
<dbReference type="HOGENOM" id="CLU_2067197_0_0_1"/>
<evidence type="ECO:0000313" key="3">
    <source>
        <dbReference type="EMBL" id="EGT37183.1"/>
    </source>
</evidence>
<keyword evidence="1" id="KW-1133">Transmembrane helix</keyword>
<keyword evidence="1" id="KW-0472">Membrane</keyword>
<dbReference type="InParanoid" id="G0NTI1"/>
<reference evidence="4" key="1">
    <citation type="submission" date="2011-07" db="EMBL/GenBank/DDBJ databases">
        <authorList>
            <consortium name="Caenorhabditis brenneri Sequencing and Analysis Consortium"/>
            <person name="Wilson R.K."/>
        </authorList>
    </citation>
    <scope>NUCLEOTIDE SEQUENCE [LARGE SCALE GENOMIC DNA]</scope>
    <source>
        <strain evidence="4">PB2801</strain>
    </source>
</reference>
<feature type="domain" description="GRAM" evidence="2">
    <location>
        <begin position="2"/>
        <end position="58"/>
    </location>
</feature>
<evidence type="ECO:0000259" key="2">
    <source>
        <dbReference type="SMART" id="SM00568"/>
    </source>
</evidence>
<keyword evidence="4" id="KW-1185">Reference proteome</keyword>
<dbReference type="Gene3D" id="2.30.29.30">
    <property type="entry name" value="Pleckstrin-homology domain (PH domain)/Phosphotyrosine-binding domain (PTB)"/>
    <property type="match status" value="1"/>
</dbReference>
<dbReference type="AlphaFoldDB" id="G0NTI1"/>
<feature type="transmembrane region" description="Helical" evidence="1">
    <location>
        <begin position="123"/>
        <end position="143"/>
    </location>
</feature>
<name>G0NTI1_CAEBE</name>
<protein>
    <recommendedName>
        <fullName evidence="2">GRAM domain-containing protein</fullName>
    </recommendedName>
</protein>
<gene>
    <name evidence="3" type="ORF">CAEBREN_30238</name>
</gene>
<dbReference type="InterPro" id="IPR004182">
    <property type="entry name" value="GRAM"/>
</dbReference>
<keyword evidence="1" id="KW-0812">Transmembrane</keyword>
<dbReference type="Proteomes" id="UP000008068">
    <property type="component" value="Unassembled WGS sequence"/>
</dbReference>
<evidence type="ECO:0000256" key="1">
    <source>
        <dbReference type="SAM" id="Phobius"/>
    </source>
</evidence>
<dbReference type="EMBL" id="GL379943">
    <property type="protein sequence ID" value="EGT37183.1"/>
    <property type="molecule type" value="Genomic_DNA"/>
</dbReference>
<dbReference type="SMART" id="SM00568">
    <property type="entry name" value="GRAM"/>
    <property type="match status" value="1"/>
</dbReference>